<proteinExistence type="predicted"/>
<name>D5P2B9_9MYCO</name>
<dbReference type="Gene3D" id="1.10.10.10">
    <property type="entry name" value="Winged helix-like DNA-binding domain superfamily/Winged helix DNA-binding domain"/>
    <property type="match status" value="1"/>
</dbReference>
<reference evidence="3 4" key="1">
    <citation type="submission" date="2010-04" db="EMBL/GenBank/DDBJ databases">
        <authorList>
            <person name="Muzny D."/>
            <person name="Qin X."/>
            <person name="Deng J."/>
            <person name="Jiang H."/>
            <person name="Liu Y."/>
            <person name="Qu J."/>
            <person name="Song X.-Z."/>
            <person name="Zhang L."/>
            <person name="Thornton R."/>
            <person name="Coyle M."/>
            <person name="Francisco L."/>
            <person name="Jackson L."/>
            <person name="Javaid M."/>
            <person name="Korchina V."/>
            <person name="Kovar C."/>
            <person name="Mata R."/>
            <person name="Mathew T."/>
            <person name="Ngo R."/>
            <person name="Nguyen L."/>
            <person name="Nguyen N."/>
            <person name="Okwuonu G."/>
            <person name="Ongeri F."/>
            <person name="Pham C."/>
            <person name="Simmons D."/>
            <person name="Wilczek-Boney K."/>
            <person name="Hale W."/>
            <person name="Jakkamsetti A."/>
            <person name="Pham P."/>
            <person name="Ruth R."/>
            <person name="San Lucas F."/>
            <person name="Warren J."/>
            <person name="Zhang J."/>
            <person name="Zhao Z."/>
            <person name="Zhou C."/>
            <person name="Zhu D."/>
            <person name="Lee S."/>
            <person name="Bess C."/>
            <person name="Blankenburg K."/>
            <person name="Forbes L."/>
            <person name="Fu Q."/>
            <person name="Gubbala S."/>
            <person name="Hirani K."/>
            <person name="Jayaseelan J.C."/>
            <person name="Lara F."/>
            <person name="Munidasa M."/>
            <person name="Palculict T."/>
            <person name="Patil S."/>
            <person name="Pu L.-L."/>
            <person name="Saada N."/>
            <person name="Tang L."/>
            <person name="Weissenberger G."/>
            <person name="Zhu Y."/>
            <person name="Hemphill L."/>
            <person name="Shang Y."/>
            <person name="Youmans B."/>
            <person name="Ayvaz T."/>
            <person name="Ross M."/>
            <person name="Santibanez J."/>
            <person name="Aqrawi P."/>
            <person name="Gross S."/>
            <person name="Joshi V."/>
            <person name="Fowler G."/>
            <person name="Nazareth L."/>
            <person name="Reid J."/>
            <person name="Worley K."/>
            <person name="Petrosino J."/>
            <person name="Highlander S."/>
            <person name="Gibbs R."/>
        </authorList>
    </citation>
    <scope>NUCLEOTIDE SEQUENCE [LARGE SCALE GENOMIC DNA]</scope>
    <source>
        <strain evidence="3 4">ATCC BAA-614</strain>
    </source>
</reference>
<dbReference type="InterPro" id="IPR052509">
    <property type="entry name" value="Metal_resp_DNA-bind_regulator"/>
</dbReference>
<keyword evidence="4" id="KW-1185">Reference proteome</keyword>
<organism evidence="3 4">
    <name type="scientific">Mycobacterium parascrofulaceum ATCC BAA-614</name>
    <dbReference type="NCBI Taxonomy" id="525368"/>
    <lineage>
        <taxon>Bacteria</taxon>
        <taxon>Bacillati</taxon>
        <taxon>Actinomycetota</taxon>
        <taxon>Actinomycetes</taxon>
        <taxon>Mycobacteriales</taxon>
        <taxon>Mycobacteriaceae</taxon>
        <taxon>Mycobacterium</taxon>
        <taxon>Mycobacterium simiae complex</taxon>
    </lineage>
</organism>
<dbReference type="InterPro" id="IPR036388">
    <property type="entry name" value="WH-like_DNA-bd_sf"/>
</dbReference>
<evidence type="ECO:0000256" key="1">
    <source>
        <dbReference type="SAM" id="MobiDB-lite"/>
    </source>
</evidence>
<dbReference type="InterPro" id="IPR005149">
    <property type="entry name" value="Tscrpt_reg_PadR_N"/>
</dbReference>
<feature type="compositionally biased region" description="Basic and acidic residues" evidence="1">
    <location>
        <begin position="98"/>
        <end position="111"/>
    </location>
</feature>
<evidence type="ECO:0000313" key="3">
    <source>
        <dbReference type="EMBL" id="EFG79781.1"/>
    </source>
</evidence>
<comment type="caution">
    <text evidence="3">The sequence shown here is derived from an EMBL/GenBank/DDBJ whole genome shotgun (WGS) entry which is preliminary data.</text>
</comment>
<dbReference type="PANTHER" id="PTHR33169">
    <property type="entry name" value="PADR-FAMILY TRANSCRIPTIONAL REGULATOR"/>
    <property type="match status" value="1"/>
</dbReference>
<accession>D5P2B9</accession>
<gene>
    <name evidence="3" type="ORF">HMPREF0591_0326</name>
</gene>
<dbReference type="Proteomes" id="UP000003653">
    <property type="component" value="Unassembled WGS sequence"/>
</dbReference>
<dbReference type="PANTHER" id="PTHR33169:SF14">
    <property type="entry name" value="TRANSCRIPTIONAL REGULATOR RV3488"/>
    <property type="match status" value="1"/>
</dbReference>
<protein>
    <submittedName>
        <fullName evidence="3">Transcriptional regulator, PadR family</fullName>
    </submittedName>
</protein>
<feature type="domain" description="Transcription regulator PadR N-terminal" evidence="2">
    <location>
        <begin position="2"/>
        <end position="68"/>
    </location>
</feature>
<sequence>MAERPSYGYEIAESLEGLLGEGRVNFGNLYRLLRSLEAERLVGSSCNGELPRPLKRTCELTGEGAAMLGAWAASLGVGVKTIEALLQRYDAVVSAPRRSREENNHDNDPARLRPARAG</sequence>
<evidence type="ECO:0000259" key="2">
    <source>
        <dbReference type="Pfam" id="PF03551"/>
    </source>
</evidence>
<dbReference type="InterPro" id="IPR036390">
    <property type="entry name" value="WH_DNA-bd_sf"/>
</dbReference>
<dbReference type="AlphaFoldDB" id="D5P2B9"/>
<dbReference type="EMBL" id="ADNV01000052">
    <property type="protein sequence ID" value="EFG79781.1"/>
    <property type="molecule type" value="Genomic_DNA"/>
</dbReference>
<dbReference type="HOGENOM" id="CLU_2070529_0_0_11"/>
<evidence type="ECO:0000313" key="4">
    <source>
        <dbReference type="Proteomes" id="UP000003653"/>
    </source>
</evidence>
<feature type="region of interest" description="Disordered" evidence="1">
    <location>
        <begin position="95"/>
        <end position="118"/>
    </location>
</feature>
<dbReference type="Pfam" id="PF03551">
    <property type="entry name" value="PadR"/>
    <property type="match status" value="1"/>
</dbReference>
<dbReference type="SUPFAM" id="SSF46785">
    <property type="entry name" value="Winged helix' DNA-binding domain"/>
    <property type="match status" value="1"/>
</dbReference>